<sequence>MPSIIGGPLKIVSNSGELVFGDTGFIAPKSASKSYAGSGGGLTGDFGVSITGVSSTNTVDIDGIDNNTVAGV</sequence>
<dbReference type="RefSeq" id="WP_201633758.1">
    <property type="nucleotide sequence ID" value="NZ_JAEQNB010000002.1"/>
</dbReference>
<protein>
    <submittedName>
        <fullName evidence="1">Spore germination protein</fullName>
    </submittedName>
</protein>
<dbReference type="InterPro" id="IPR019618">
    <property type="entry name" value="Spore_germination_GerPA"/>
</dbReference>
<comment type="caution">
    <text evidence="1">The sequence shown here is derived from an EMBL/GenBank/DDBJ whole genome shotgun (WGS) entry which is preliminary data.</text>
</comment>
<dbReference type="Pfam" id="PF10676">
    <property type="entry name" value="gerPA"/>
    <property type="match status" value="1"/>
</dbReference>
<gene>
    <name evidence="1" type="ORF">JJB07_08740</name>
</gene>
<name>A0ABS1J8Y4_9BACL</name>
<dbReference type="EMBL" id="JAEQNB010000002">
    <property type="protein sequence ID" value="MBL0386738.1"/>
    <property type="molecule type" value="Genomic_DNA"/>
</dbReference>
<evidence type="ECO:0000313" key="2">
    <source>
        <dbReference type="Proteomes" id="UP000602284"/>
    </source>
</evidence>
<accession>A0ABS1J8Y4</accession>
<proteinExistence type="predicted"/>
<reference evidence="1 2" key="1">
    <citation type="submission" date="2021-01" db="EMBL/GenBank/DDBJ databases">
        <title>Tumebacillus sp. strain ITR2 16S ribosomal RNA gene Genome sequencing and assembly.</title>
        <authorList>
            <person name="Kang M."/>
        </authorList>
    </citation>
    <scope>NUCLEOTIDE SEQUENCE [LARGE SCALE GENOMIC DNA]</scope>
    <source>
        <strain evidence="1 2">ITR2</strain>
    </source>
</reference>
<keyword evidence="2" id="KW-1185">Reference proteome</keyword>
<dbReference type="Proteomes" id="UP000602284">
    <property type="component" value="Unassembled WGS sequence"/>
</dbReference>
<organism evidence="1 2">
    <name type="scientific">Tumebacillus amylolyticus</name>
    <dbReference type="NCBI Taxonomy" id="2801339"/>
    <lineage>
        <taxon>Bacteria</taxon>
        <taxon>Bacillati</taxon>
        <taxon>Bacillota</taxon>
        <taxon>Bacilli</taxon>
        <taxon>Bacillales</taxon>
        <taxon>Alicyclobacillaceae</taxon>
        <taxon>Tumebacillus</taxon>
    </lineage>
</organism>
<evidence type="ECO:0000313" key="1">
    <source>
        <dbReference type="EMBL" id="MBL0386738.1"/>
    </source>
</evidence>